<proteinExistence type="inferred from homology"/>
<evidence type="ECO:0000256" key="7">
    <source>
        <dbReference type="ARBA" id="ARBA00022833"/>
    </source>
</evidence>
<evidence type="ECO:0000313" key="12">
    <source>
        <dbReference type="EMBL" id="TMI91768.1"/>
    </source>
</evidence>
<evidence type="ECO:0000256" key="5">
    <source>
        <dbReference type="ARBA" id="ARBA00022723"/>
    </source>
</evidence>
<dbReference type="EMBL" id="VBAK01000082">
    <property type="protein sequence ID" value="TMI91768.1"/>
    <property type="molecule type" value="Genomic_DNA"/>
</dbReference>
<dbReference type="InterPro" id="IPR003730">
    <property type="entry name" value="Cu_polyphenol_OxRdtase"/>
</dbReference>
<evidence type="ECO:0000256" key="10">
    <source>
        <dbReference type="ARBA" id="ARBA00049893"/>
    </source>
</evidence>
<dbReference type="Proteomes" id="UP000318509">
    <property type="component" value="Unassembled WGS sequence"/>
</dbReference>
<protein>
    <recommendedName>
        <fullName evidence="11">Purine nucleoside phosphorylase</fullName>
    </recommendedName>
</protein>
<evidence type="ECO:0000256" key="1">
    <source>
        <dbReference type="ARBA" id="ARBA00000553"/>
    </source>
</evidence>
<dbReference type="GO" id="GO:0017061">
    <property type="term" value="F:S-methyl-5-thioadenosine phosphorylase activity"/>
    <property type="evidence" value="ECO:0007669"/>
    <property type="project" value="UniProtKB-EC"/>
</dbReference>
<feature type="non-terminal residue" evidence="12">
    <location>
        <position position="1"/>
    </location>
</feature>
<dbReference type="PANTHER" id="PTHR30616:SF2">
    <property type="entry name" value="PURINE NUCLEOSIDE PHOSPHORYLASE LACC1"/>
    <property type="match status" value="1"/>
</dbReference>
<evidence type="ECO:0000256" key="9">
    <source>
        <dbReference type="ARBA" id="ARBA00048968"/>
    </source>
</evidence>
<dbReference type="Pfam" id="PF02578">
    <property type="entry name" value="Cu-oxidase_4"/>
    <property type="match status" value="1"/>
</dbReference>
<dbReference type="SUPFAM" id="SSF64438">
    <property type="entry name" value="CNF1/YfiH-like putative cysteine hydrolases"/>
    <property type="match status" value="1"/>
</dbReference>
<comment type="function">
    <text evidence="2">Purine nucleoside enzyme that catalyzes the phosphorolysis of adenosine and inosine nucleosides, yielding D-ribose 1-phosphate and the respective free bases, adenine and hypoxanthine. Also catalyzes the phosphorolysis of S-methyl-5'-thioadenosine into adenine and S-methyl-5-thio-alpha-D-ribose 1-phosphate. Also has adenosine deaminase activity.</text>
</comment>
<comment type="similarity">
    <text evidence="3 11">Belongs to the purine nucleoside phosphorylase YfiH/LACC1 family.</text>
</comment>
<reference evidence="12 13" key="1">
    <citation type="journal article" date="2019" name="Nat. Microbiol.">
        <title>Mediterranean grassland soil C-N compound turnover is dependent on rainfall and depth, and is mediated by genomically divergent microorganisms.</title>
        <authorList>
            <person name="Diamond S."/>
            <person name="Andeer P.F."/>
            <person name="Li Z."/>
            <person name="Crits-Christoph A."/>
            <person name="Burstein D."/>
            <person name="Anantharaman K."/>
            <person name="Lane K.R."/>
            <person name="Thomas B.C."/>
            <person name="Pan C."/>
            <person name="Northen T.R."/>
            <person name="Banfield J.F."/>
        </authorList>
    </citation>
    <scope>NUCLEOTIDE SEQUENCE [LARGE SCALE GENOMIC DNA]</scope>
    <source>
        <strain evidence="12">NP_3</strain>
    </source>
</reference>
<evidence type="ECO:0000256" key="4">
    <source>
        <dbReference type="ARBA" id="ARBA00022679"/>
    </source>
</evidence>
<keyword evidence="4" id="KW-0808">Transferase</keyword>
<name>A0A537K7J6_9BACT</name>
<evidence type="ECO:0000256" key="11">
    <source>
        <dbReference type="RuleBase" id="RU361274"/>
    </source>
</evidence>
<keyword evidence="7" id="KW-0862">Zinc</keyword>
<organism evidence="12 13">
    <name type="scientific">Candidatus Segetimicrobium genomatis</name>
    <dbReference type="NCBI Taxonomy" id="2569760"/>
    <lineage>
        <taxon>Bacteria</taxon>
        <taxon>Bacillati</taxon>
        <taxon>Candidatus Sysuimicrobiota</taxon>
        <taxon>Candidatus Sysuimicrobiia</taxon>
        <taxon>Candidatus Sysuimicrobiales</taxon>
        <taxon>Candidatus Segetimicrobiaceae</taxon>
        <taxon>Candidatus Segetimicrobium</taxon>
    </lineage>
</organism>
<accession>A0A537K7J6</accession>
<dbReference type="InterPro" id="IPR011324">
    <property type="entry name" value="Cytotoxic_necrot_fac-like_cat"/>
</dbReference>
<evidence type="ECO:0000256" key="3">
    <source>
        <dbReference type="ARBA" id="ARBA00007353"/>
    </source>
</evidence>
<comment type="catalytic activity">
    <reaction evidence="1">
        <text>inosine + phosphate = alpha-D-ribose 1-phosphate + hypoxanthine</text>
        <dbReference type="Rhea" id="RHEA:27646"/>
        <dbReference type="ChEBI" id="CHEBI:17368"/>
        <dbReference type="ChEBI" id="CHEBI:17596"/>
        <dbReference type="ChEBI" id="CHEBI:43474"/>
        <dbReference type="ChEBI" id="CHEBI:57720"/>
        <dbReference type="EC" id="2.4.2.1"/>
    </reaction>
    <physiologicalReaction direction="left-to-right" evidence="1">
        <dbReference type="Rhea" id="RHEA:27647"/>
    </physiologicalReaction>
</comment>
<gene>
    <name evidence="12" type="primary">pgeF</name>
    <name evidence="12" type="ORF">E6H00_03425</name>
</gene>
<comment type="catalytic activity">
    <reaction evidence="10">
        <text>S-methyl-5'-thioadenosine + phosphate = 5-(methylsulfanyl)-alpha-D-ribose 1-phosphate + adenine</text>
        <dbReference type="Rhea" id="RHEA:11852"/>
        <dbReference type="ChEBI" id="CHEBI:16708"/>
        <dbReference type="ChEBI" id="CHEBI:17509"/>
        <dbReference type="ChEBI" id="CHEBI:43474"/>
        <dbReference type="ChEBI" id="CHEBI:58533"/>
        <dbReference type="EC" id="2.4.2.28"/>
    </reaction>
    <physiologicalReaction direction="left-to-right" evidence="10">
        <dbReference type="Rhea" id="RHEA:11853"/>
    </physiologicalReaction>
</comment>
<dbReference type="Gene3D" id="3.60.140.10">
    <property type="entry name" value="CNF1/YfiH-like putative cysteine hydrolases"/>
    <property type="match status" value="1"/>
</dbReference>
<comment type="catalytic activity">
    <reaction evidence="9">
        <text>adenosine + phosphate = alpha-D-ribose 1-phosphate + adenine</text>
        <dbReference type="Rhea" id="RHEA:27642"/>
        <dbReference type="ChEBI" id="CHEBI:16335"/>
        <dbReference type="ChEBI" id="CHEBI:16708"/>
        <dbReference type="ChEBI" id="CHEBI:43474"/>
        <dbReference type="ChEBI" id="CHEBI:57720"/>
        <dbReference type="EC" id="2.4.2.1"/>
    </reaction>
    <physiologicalReaction direction="left-to-right" evidence="9">
        <dbReference type="Rhea" id="RHEA:27643"/>
    </physiologicalReaction>
</comment>
<evidence type="ECO:0000256" key="6">
    <source>
        <dbReference type="ARBA" id="ARBA00022801"/>
    </source>
</evidence>
<dbReference type="NCBIfam" id="TIGR00726">
    <property type="entry name" value="peptidoglycan editing factor PgeF"/>
    <property type="match status" value="1"/>
</dbReference>
<dbReference type="InterPro" id="IPR038371">
    <property type="entry name" value="Cu_polyphenol_OxRdtase_sf"/>
</dbReference>
<sequence length="159" mass="16517">PTADAAIARGAGNVCVVQVADCMPVLLASRDGSEVAAAHAGWRGLAAGVLEATVARLGVAPGKLIAWLGPAIGPRHFEVGGEVRAAFLQHDAGASEAFHFNARGRWQCDLGALARRRLGALGVTAVFGGGWCTYADAARFFSYRRDGQCGRMAALIWLG</sequence>
<keyword evidence="5" id="KW-0479">Metal-binding</keyword>
<dbReference type="GO" id="GO:0005507">
    <property type="term" value="F:copper ion binding"/>
    <property type="evidence" value="ECO:0007669"/>
    <property type="project" value="TreeGrafter"/>
</dbReference>
<evidence type="ECO:0000313" key="13">
    <source>
        <dbReference type="Proteomes" id="UP000318509"/>
    </source>
</evidence>
<evidence type="ECO:0000256" key="2">
    <source>
        <dbReference type="ARBA" id="ARBA00003215"/>
    </source>
</evidence>
<dbReference type="GO" id="GO:0016787">
    <property type="term" value="F:hydrolase activity"/>
    <property type="evidence" value="ECO:0007669"/>
    <property type="project" value="UniProtKB-KW"/>
</dbReference>
<dbReference type="AlphaFoldDB" id="A0A537K7J6"/>
<comment type="catalytic activity">
    <reaction evidence="8">
        <text>adenosine + H2O + H(+) = inosine + NH4(+)</text>
        <dbReference type="Rhea" id="RHEA:24408"/>
        <dbReference type="ChEBI" id="CHEBI:15377"/>
        <dbReference type="ChEBI" id="CHEBI:15378"/>
        <dbReference type="ChEBI" id="CHEBI:16335"/>
        <dbReference type="ChEBI" id="CHEBI:17596"/>
        <dbReference type="ChEBI" id="CHEBI:28938"/>
        <dbReference type="EC" id="3.5.4.4"/>
    </reaction>
    <physiologicalReaction direction="left-to-right" evidence="8">
        <dbReference type="Rhea" id="RHEA:24409"/>
    </physiologicalReaction>
</comment>
<keyword evidence="6" id="KW-0378">Hydrolase</keyword>
<dbReference type="CDD" id="cd16833">
    <property type="entry name" value="YfiH"/>
    <property type="match status" value="1"/>
</dbReference>
<comment type="caution">
    <text evidence="12">The sequence shown here is derived from an EMBL/GenBank/DDBJ whole genome shotgun (WGS) entry which is preliminary data.</text>
</comment>
<dbReference type="PANTHER" id="PTHR30616">
    <property type="entry name" value="UNCHARACTERIZED PROTEIN YFIH"/>
    <property type="match status" value="1"/>
</dbReference>
<evidence type="ECO:0000256" key="8">
    <source>
        <dbReference type="ARBA" id="ARBA00047989"/>
    </source>
</evidence>